<comment type="similarity">
    <text evidence="1">Belongs to the TrbG/VirB9 family.</text>
</comment>
<accession>F8GY62</accession>
<dbReference type="CDD" id="cd06911">
    <property type="entry name" value="VirB9_CagX_TrbG"/>
    <property type="match status" value="1"/>
</dbReference>
<dbReference type="KEGG" id="cnc:CNE_BB2p03930"/>
<dbReference type="Pfam" id="PF03524">
    <property type="entry name" value="CagX"/>
    <property type="match status" value="1"/>
</dbReference>
<dbReference type="InterPro" id="IPR038161">
    <property type="entry name" value="VirB9/CagX/TrbG_C_sf"/>
</dbReference>
<sequence>MSQSLRSRFSVVGLTAAMCLMLSAGPGFSADKPSRKAPPPPLPGLGIGDMADAMNPMNPFNGGVEPVALPGDSRLVVFPYSPDQIFRVLTAPLKVTTIEFAPDEQIVGDPAWGENIRWSFETDGANHLYVKPSGPGLVNTLSVNTNKRSYEFTLVSSPLGGIFYQKVRFRVQGAFGAKAKARAEHGAGAAEREPPNSAPDAVAVSPDKLNFDYRVEGGAAFKPETVFDDGTAIWMRIPRGADWPVALYKDGSDYVVANFIRRGEFLVMQRLADEIALRSGDTEVKVLRGKRRILGLF</sequence>
<evidence type="ECO:0000313" key="4">
    <source>
        <dbReference type="EMBL" id="AEI83186.1"/>
    </source>
</evidence>
<organism evidence="4 5">
    <name type="scientific">Cupriavidus necator (strain ATCC 43291 / DSM 13513 / CCUG 52238 / LMG 8453 / N-1)</name>
    <name type="common">Ralstonia eutropha</name>
    <dbReference type="NCBI Taxonomy" id="1042878"/>
    <lineage>
        <taxon>Bacteria</taxon>
        <taxon>Pseudomonadati</taxon>
        <taxon>Pseudomonadota</taxon>
        <taxon>Betaproteobacteria</taxon>
        <taxon>Burkholderiales</taxon>
        <taxon>Burkholderiaceae</taxon>
        <taxon>Cupriavidus</taxon>
    </lineage>
</organism>
<reference evidence="4 5" key="1">
    <citation type="journal article" date="2011" name="J. Bacteriol.">
        <title>Complete genome sequence of the type strain Cupriavidus necator N-1.</title>
        <authorList>
            <person name="Poehlein A."/>
            <person name="Kusian B."/>
            <person name="Friedrich B."/>
            <person name="Daniel R."/>
            <person name="Bowien B."/>
        </authorList>
    </citation>
    <scope>NUCLEOTIDE SEQUENCE [LARGE SCALE GENOMIC DNA]</scope>
    <source>
        <strain evidence="5">ATCC 43291 / DSM 13513 / CCUG 52238 / LMG 8453 / N-1</strain>
        <plasmid evidence="4 5">pBB2</plasmid>
    </source>
</reference>
<dbReference type="Gene3D" id="2.60.40.2500">
    <property type="match status" value="1"/>
</dbReference>
<proteinExistence type="inferred from homology"/>
<dbReference type="EMBL" id="CP002880">
    <property type="protein sequence ID" value="AEI83186.1"/>
    <property type="molecule type" value="Genomic_DNA"/>
</dbReference>
<name>F8GY62_CUPNN</name>
<protein>
    <submittedName>
        <fullName evidence="4">Mating pair formation protein</fullName>
    </submittedName>
</protein>
<dbReference type="RefSeq" id="WP_013954469.1">
    <property type="nucleotide sequence ID" value="NC_015724.1"/>
</dbReference>
<dbReference type="InterPro" id="IPR010258">
    <property type="entry name" value="Conjugal_tfr_TrbG/VirB9/CagX"/>
</dbReference>
<evidence type="ECO:0000313" key="5">
    <source>
        <dbReference type="Proteomes" id="UP000006798"/>
    </source>
</evidence>
<feature type="signal peptide" evidence="3">
    <location>
        <begin position="1"/>
        <end position="29"/>
    </location>
</feature>
<gene>
    <name evidence="4" type="primary">trbG</name>
    <name evidence="4" type="ordered locus">CNE_BB2p03930</name>
</gene>
<evidence type="ECO:0000256" key="1">
    <source>
        <dbReference type="ARBA" id="ARBA00006135"/>
    </source>
</evidence>
<feature type="chain" id="PRO_5003372083" evidence="3">
    <location>
        <begin position="30"/>
        <end position="297"/>
    </location>
</feature>
<dbReference type="InterPro" id="IPR033645">
    <property type="entry name" value="VirB9/CagX/TrbG_C"/>
</dbReference>
<dbReference type="GeneID" id="34307655"/>
<dbReference type="AlphaFoldDB" id="F8GY62"/>
<dbReference type="HOGENOM" id="CLU_058585_0_1_4"/>
<evidence type="ECO:0000256" key="3">
    <source>
        <dbReference type="SAM" id="SignalP"/>
    </source>
</evidence>
<evidence type="ECO:0000256" key="2">
    <source>
        <dbReference type="ARBA" id="ARBA00022729"/>
    </source>
</evidence>
<keyword evidence="2 3" id="KW-0732">Signal</keyword>
<dbReference type="Proteomes" id="UP000006798">
    <property type="component" value="Plasmid pBB2"/>
</dbReference>
<geneLocation type="plasmid" evidence="4 5">
    <name>pBB2</name>
</geneLocation>
<keyword evidence="4" id="KW-0614">Plasmid</keyword>